<feature type="region of interest" description="Disordered" evidence="1">
    <location>
        <begin position="1"/>
        <end position="21"/>
    </location>
</feature>
<evidence type="ECO:0000313" key="2">
    <source>
        <dbReference type="EMBL" id="OJA09473.1"/>
    </source>
</evidence>
<accession>A0A1J8Q743</accession>
<organism evidence="2 3">
    <name type="scientific">Rhizopogon vesiculosus</name>
    <dbReference type="NCBI Taxonomy" id="180088"/>
    <lineage>
        <taxon>Eukaryota</taxon>
        <taxon>Fungi</taxon>
        <taxon>Dikarya</taxon>
        <taxon>Basidiomycota</taxon>
        <taxon>Agaricomycotina</taxon>
        <taxon>Agaricomycetes</taxon>
        <taxon>Agaricomycetidae</taxon>
        <taxon>Boletales</taxon>
        <taxon>Suillineae</taxon>
        <taxon>Rhizopogonaceae</taxon>
        <taxon>Rhizopogon</taxon>
    </lineage>
</organism>
<dbReference type="AlphaFoldDB" id="A0A1J8Q743"/>
<protein>
    <submittedName>
        <fullName evidence="2">Uncharacterized protein</fullName>
    </submittedName>
</protein>
<comment type="caution">
    <text evidence="2">The sequence shown here is derived from an EMBL/GenBank/DDBJ whole genome shotgun (WGS) entry which is preliminary data.</text>
</comment>
<gene>
    <name evidence="2" type="ORF">AZE42_07145</name>
</gene>
<sequence length="21" mass="2388">MGRCTPGRAKGHRTQPFLSWT</sequence>
<reference evidence="2 3" key="1">
    <citation type="submission" date="2016-03" db="EMBL/GenBank/DDBJ databases">
        <title>Comparative genomics of the ectomycorrhizal sister species Rhizopogon vinicolor and Rhizopogon vesiculosus (Basidiomycota: Boletales) reveals a divergence of the mating type B locus.</title>
        <authorList>
            <person name="Mujic A.B."/>
            <person name="Kuo A."/>
            <person name="Tritt A."/>
            <person name="Lipzen A."/>
            <person name="Chen C."/>
            <person name="Johnson J."/>
            <person name="Sharma A."/>
            <person name="Barry K."/>
            <person name="Grigoriev I.V."/>
            <person name="Spatafora J.W."/>
        </authorList>
    </citation>
    <scope>NUCLEOTIDE SEQUENCE [LARGE SCALE GENOMIC DNA]</scope>
    <source>
        <strain evidence="2 3">AM-OR11-056</strain>
    </source>
</reference>
<proteinExistence type="predicted"/>
<dbReference type="Proteomes" id="UP000183567">
    <property type="component" value="Unassembled WGS sequence"/>
</dbReference>
<evidence type="ECO:0000256" key="1">
    <source>
        <dbReference type="SAM" id="MobiDB-lite"/>
    </source>
</evidence>
<dbReference type="EMBL" id="LVVM01005916">
    <property type="protein sequence ID" value="OJA09473.1"/>
    <property type="molecule type" value="Genomic_DNA"/>
</dbReference>
<keyword evidence="3" id="KW-1185">Reference proteome</keyword>
<evidence type="ECO:0000313" key="3">
    <source>
        <dbReference type="Proteomes" id="UP000183567"/>
    </source>
</evidence>
<name>A0A1J8Q743_9AGAM</name>